<keyword evidence="5" id="KW-1185">Reference proteome</keyword>
<evidence type="ECO:0000313" key="5">
    <source>
        <dbReference type="Proteomes" id="UP000316726"/>
    </source>
</evidence>
<evidence type="ECO:0000256" key="1">
    <source>
        <dbReference type="SAM" id="MobiDB-lite"/>
    </source>
</evidence>
<dbReference type="Pfam" id="PF13579">
    <property type="entry name" value="Glyco_trans_4_4"/>
    <property type="match status" value="1"/>
</dbReference>
<name>A0A5B8MSU1_9CHLO</name>
<dbReference type="InterPro" id="IPR029044">
    <property type="entry name" value="Nucleotide-diphossugar_trans"/>
</dbReference>
<protein>
    <submittedName>
        <fullName evidence="4">Glycosyltransferase</fullName>
    </submittedName>
</protein>
<dbReference type="CDD" id="cd03801">
    <property type="entry name" value="GT4_PimA-like"/>
    <property type="match status" value="1"/>
</dbReference>
<dbReference type="SUPFAM" id="SSF53448">
    <property type="entry name" value="Nucleotide-diphospho-sugar transferases"/>
    <property type="match status" value="1"/>
</dbReference>
<organism evidence="4 5">
    <name type="scientific">Chloropicon primus</name>
    <dbReference type="NCBI Taxonomy" id="1764295"/>
    <lineage>
        <taxon>Eukaryota</taxon>
        <taxon>Viridiplantae</taxon>
        <taxon>Chlorophyta</taxon>
        <taxon>Chloropicophyceae</taxon>
        <taxon>Chloropicales</taxon>
        <taxon>Chloropicaceae</taxon>
        <taxon>Chloropicon</taxon>
    </lineage>
</organism>
<feature type="signal peptide" evidence="2">
    <location>
        <begin position="1"/>
        <end position="22"/>
    </location>
</feature>
<dbReference type="Gene3D" id="3.90.550.10">
    <property type="entry name" value="Spore Coat Polysaccharide Biosynthesis Protein SpsA, Chain A"/>
    <property type="match status" value="1"/>
</dbReference>
<dbReference type="SUPFAM" id="SSF53756">
    <property type="entry name" value="UDP-Glycosyltransferase/glycogen phosphorylase"/>
    <property type="match status" value="1"/>
</dbReference>
<dbReference type="EMBL" id="CP031040">
    <property type="protein sequence ID" value="QDZ22442.1"/>
    <property type="molecule type" value="Genomic_DNA"/>
</dbReference>
<dbReference type="OrthoDB" id="17040at2759"/>
<dbReference type="GO" id="GO:0016740">
    <property type="term" value="F:transferase activity"/>
    <property type="evidence" value="ECO:0007669"/>
    <property type="project" value="UniProtKB-KW"/>
</dbReference>
<feature type="domain" description="Glycosyltransferase subfamily 4-like N-terminal" evidence="3">
    <location>
        <begin position="70"/>
        <end position="251"/>
    </location>
</feature>
<evidence type="ECO:0000259" key="3">
    <source>
        <dbReference type="Pfam" id="PF13579"/>
    </source>
</evidence>
<dbReference type="PANTHER" id="PTHR12526">
    <property type="entry name" value="GLYCOSYLTRANSFERASE"/>
    <property type="match status" value="1"/>
</dbReference>
<dbReference type="Pfam" id="PF13692">
    <property type="entry name" value="Glyco_trans_1_4"/>
    <property type="match status" value="1"/>
</dbReference>
<dbReference type="AlphaFoldDB" id="A0A5B8MSU1"/>
<evidence type="ECO:0000256" key="2">
    <source>
        <dbReference type="SAM" id="SignalP"/>
    </source>
</evidence>
<dbReference type="Gene3D" id="3.40.50.2000">
    <property type="entry name" value="Glycogen Phosphorylase B"/>
    <property type="match status" value="2"/>
</dbReference>
<dbReference type="Proteomes" id="UP000316726">
    <property type="component" value="Chromosome 7"/>
</dbReference>
<dbReference type="PANTHER" id="PTHR12526:SF630">
    <property type="entry name" value="GLYCOSYLTRANSFERASE"/>
    <property type="match status" value="1"/>
</dbReference>
<sequence length="782" mass="84861">MGRGNGHAIALAVSLVLKLVLAAAASSVAPESGGFLLWGLPLTRSEARGQGGATRVAIVASEFSGIVPNGGVGTFYTALAQELAASGSEVTLLYTQGTRSHSAVGGFEYWKDWYKGFDVDLVPVHFSPHHGSSYHASVSYEAYVTLRDLHASAPFDVVHFPDWQGHGYYALLAKHLGMAFEGTTLCVMTHGPLRWARLGNGEKLYDPSDIEVDFLERQTIRLADVLVSPSEYLIKWIKGQGWQVPDGAVHIQPYLTPDTTGGGENLAEKPRSSPLGEGQAPAVEEIVFFGRWERRKGVKTFCDAVGGLVSDLVAQGSSGPRFSVTFMGSDRGTIDGMSSRDYVIRCVQAWEEKVVQGSTSPIKSVSLKSSLNSHQAHAYLKDAKCVAVLPSLFENSPLSIFELISMRVPFIASSAGGIPELIHPSSRGRAIFDAGSDQQLKQKLSNALTAPAESLVVEGMYNPGEVQRQWIRWHHNVQAAKECEPEQILDLRVGDDTMEVDLAQSVTSNRTGGSLSLCVVLDGNEHTSGATLRALAAQESREIEILLWESGGSGEEYLRAHGFEAIRRLGQGDHSLGSNFLAEAQNLCVKEAGGSHISFLRSGQILMRGALGELWSAALKKKLDIATSFMSLYKVSSLPVLETFDQYDGDALTLHVAGMRTFPHVYLGQAVLPGLYQNVYGGPVMVVRRAAFDQVGGFPSDFVDGYSVWEFYCRAASFGLSMEVLPRGLYLSPVKDGYARRRGDEGVVGRILRRHLEELPQQTRADVLSMKPETIKLIADLA</sequence>
<keyword evidence="4" id="KW-0808">Transferase</keyword>
<proteinExistence type="predicted"/>
<gene>
    <name evidence="4" type="ORF">A3770_07p49600</name>
</gene>
<feature type="chain" id="PRO_5023121541" evidence="2">
    <location>
        <begin position="23"/>
        <end position="782"/>
    </location>
</feature>
<accession>A0A5B8MSU1</accession>
<dbReference type="InterPro" id="IPR028098">
    <property type="entry name" value="Glyco_trans_4-like_N"/>
</dbReference>
<reference evidence="4 5" key="1">
    <citation type="submission" date="2018-07" db="EMBL/GenBank/DDBJ databases">
        <title>The complete nuclear genome of the prasinophyte Chloropicon primus (CCMP1205).</title>
        <authorList>
            <person name="Pombert J.-F."/>
            <person name="Otis C."/>
            <person name="Turmel M."/>
            <person name="Lemieux C."/>
        </authorList>
    </citation>
    <scope>NUCLEOTIDE SEQUENCE [LARGE SCALE GENOMIC DNA]</scope>
    <source>
        <strain evidence="4 5">CCMP1205</strain>
    </source>
</reference>
<keyword evidence="2" id="KW-0732">Signal</keyword>
<evidence type="ECO:0000313" key="4">
    <source>
        <dbReference type="EMBL" id="QDZ22442.1"/>
    </source>
</evidence>
<feature type="region of interest" description="Disordered" evidence="1">
    <location>
        <begin position="257"/>
        <end position="277"/>
    </location>
</feature>